<dbReference type="InterPro" id="IPR003961">
    <property type="entry name" value="FN3_dom"/>
</dbReference>
<name>A0A450TFW5_9GAMM</name>
<sequence>MKIVDVRPGIIGWDDAHGPVDLPATGKGTLTNRERGKEIEYVASAHNKVGEGPASNGVVAVLWGVWGSHAACGNQRKQTAQQDLTDKMKADLRYAEQAVDFDDTKLKIIGWGAPREKTPLAAPGRALDLVIVEENEDSIRLAWKKTGDGGKPSAYEIRCRERDGSGPYRIAGMSMTTEVTLTDQEWGKELEYVVLARNKAGDGPVSNIVVAVL</sequence>
<gene>
    <name evidence="2" type="ORF">BECKDK2373B_GA0170837_11606</name>
</gene>
<dbReference type="CDD" id="cd00063">
    <property type="entry name" value="FN3"/>
    <property type="match status" value="1"/>
</dbReference>
<dbReference type="PROSITE" id="PS50853">
    <property type="entry name" value="FN3"/>
    <property type="match status" value="1"/>
</dbReference>
<protein>
    <submittedName>
        <fullName evidence="2">Fibronectin type III domain-containing protein</fullName>
    </submittedName>
</protein>
<dbReference type="Gene3D" id="2.60.40.10">
    <property type="entry name" value="Immunoglobulins"/>
    <property type="match status" value="1"/>
</dbReference>
<dbReference type="InterPro" id="IPR036116">
    <property type="entry name" value="FN3_sf"/>
</dbReference>
<accession>A0A450TFW5</accession>
<dbReference type="Pfam" id="PF00041">
    <property type="entry name" value="fn3"/>
    <property type="match status" value="1"/>
</dbReference>
<evidence type="ECO:0000313" key="2">
    <source>
        <dbReference type="EMBL" id="VFJ66081.1"/>
    </source>
</evidence>
<feature type="domain" description="Fibronectin type-III" evidence="1">
    <location>
        <begin position="125"/>
        <end position="213"/>
    </location>
</feature>
<organism evidence="2">
    <name type="scientific">Candidatus Kentrum sp. DK</name>
    <dbReference type="NCBI Taxonomy" id="2126562"/>
    <lineage>
        <taxon>Bacteria</taxon>
        <taxon>Pseudomonadati</taxon>
        <taxon>Pseudomonadota</taxon>
        <taxon>Gammaproteobacteria</taxon>
        <taxon>Candidatus Kentrum</taxon>
    </lineage>
</organism>
<dbReference type="SUPFAM" id="SSF49265">
    <property type="entry name" value="Fibronectin type III"/>
    <property type="match status" value="1"/>
</dbReference>
<reference evidence="2" key="1">
    <citation type="submission" date="2019-02" db="EMBL/GenBank/DDBJ databases">
        <authorList>
            <person name="Gruber-Vodicka R. H."/>
            <person name="Seah K. B. B."/>
        </authorList>
    </citation>
    <scope>NUCLEOTIDE SEQUENCE</scope>
    <source>
        <strain evidence="2">BECK_DK47</strain>
    </source>
</reference>
<dbReference type="InterPro" id="IPR013783">
    <property type="entry name" value="Ig-like_fold"/>
</dbReference>
<evidence type="ECO:0000259" key="1">
    <source>
        <dbReference type="PROSITE" id="PS50853"/>
    </source>
</evidence>
<proteinExistence type="predicted"/>
<dbReference type="SMART" id="SM00060">
    <property type="entry name" value="FN3"/>
    <property type="match status" value="1"/>
</dbReference>
<dbReference type="AlphaFoldDB" id="A0A450TFW5"/>
<dbReference type="EMBL" id="CAADEX010000160">
    <property type="protein sequence ID" value="VFJ66081.1"/>
    <property type="molecule type" value="Genomic_DNA"/>
</dbReference>